<accession>A0ABZ2U938</accession>
<evidence type="ECO:0000256" key="12">
    <source>
        <dbReference type="ARBA" id="ARBA00033342"/>
    </source>
</evidence>
<comment type="similarity">
    <text evidence="2 13">Belongs to the OXA1/ALB3/YidC family. Type 1 subfamily.</text>
</comment>
<feature type="transmembrane region" description="Helical" evidence="13">
    <location>
        <begin position="6"/>
        <end position="26"/>
    </location>
</feature>
<dbReference type="InterPro" id="IPR038221">
    <property type="entry name" value="YidC_periplasmic_sf"/>
</dbReference>
<dbReference type="Pfam" id="PF14849">
    <property type="entry name" value="YidC_periplas"/>
    <property type="match status" value="1"/>
</dbReference>
<gene>
    <name evidence="13 17" type="primary">yidC</name>
    <name evidence="17" type="ORF">AABD74_12170</name>
</gene>
<dbReference type="Proteomes" id="UP001623852">
    <property type="component" value="Chromosome"/>
</dbReference>
<evidence type="ECO:0000256" key="4">
    <source>
        <dbReference type="ARBA" id="ARBA00022448"/>
    </source>
</evidence>
<keyword evidence="7 13" id="KW-0653">Protein transport</keyword>
<reference evidence="17 18" key="1">
    <citation type="submission" date="2024-03" db="EMBL/GenBank/DDBJ databases">
        <title>Flavobacterium soyae.</title>
        <authorList>
            <person name="Zheng W."/>
        </authorList>
    </citation>
    <scope>NUCLEOTIDE SEQUENCE [LARGE SCALE GENOMIC DNA]</scope>
    <source>
        <strain evidence="17 18">55</strain>
    </source>
</reference>
<feature type="transmembrane region" description="Helical" evidence="13">
    <location>
        <begin position="571"/>
        <end position="591"/>
    </location>
</feature>
<evidence type="ECO:0000256" key="11">
    <source>
        <dbReference type="ARBA" id="ARBA00033245"/>
    </source>
</evidence>
<dbReference type="CDD" id="cd19961">
    <property type="entry name" value="EcYidC-like_peri"/>
    <property type="match status" value="1"/>
</dbReference>
<dbReference type="EMBL" id="CP150845">
    <property type="protein sequence ID" value="WYZ17915.1"/>
    <property type="molecule type" value="Genomic_DNA"/>
</dbReference>
<dbReference type="InterPro" id="IPR028053">
    <property type="entry name" value="Membr_insert_YidC_N"/>
</dbReference>
<evidence type="ECO:0000256" key="6">
    <source>
        <dbReference type="ARBA" id="ARBA00022692"/>
    </source>
</evidence>
<feature type="transmembrane region" description="Helical" evidence="13">
    <location>
        <begin position="442"/>
        <end position="465"/>
    </location>
</feature>
<keyword evidence="5 13" id="KW-1003">Cell membrane</keyword>
<keyword evidence="8 13" id="KW-1133">Transmembrane helix</keyword>
<name>A0ABZ2U938_9FLAO</name>
<evidence type="ECO:0000313" key="18">
    <source>
        <dbReference type="Proteomes" id="UP001623852"/>
    </source>
</evidence>
<evidence type="ECO:0000313" key="17">
    <source>
        <dbReference type="EMBL" id="WYZ17915.1"/>
    </source>
</evidence>
<dbReference type="PRINTS" id="PR00701">
    <property type="entry name" value="60KDINNERMP"/>
</dbReference>
<evidence type="ECO:0000256" key="1">
    <source>
        <dbReference type="ARBA" id="ARBA00004429"/>
    </source>
</evidence>
<evidence type="ECO:0000256" key="5">
    <source>
        <dbReference type="ARBA" id="ARBA00022475"/>
    </source>
</evidence>
<dbReference type="PANTHER" id="PTHR12428:SF65">
    <property type="entry name" value="CYTOCHROME C OXIDASE ASSEMBLY PROTEIN COX18, MITOCHONDRIAL"/>
    <property type="match status" value="1"/>
</dbReference>
<dbReference type="InterPro" id="IPR047196">
    <property type="entry name" value="YidC_ALB_C"/>
</dbReference>
<protein>
    <recommendedName>
        <fullName evidence="3 13">Membrane protein insertase YidC</fullName>
    </recommendedName>
    <alternativeName>
        <fullName evidence="12 13">Foldase YidC</fullName>
    </alternativeName>
    <alternativeName>
        <fullName evidence="11 13">Membrane integrase YidC</fullName>
    </alternativeName>
    <alternativeName>
        <fullName evidence="13">Membrane protein YidC</fullName>
    </alternativeName>
</protein>
<evidence type="ECO:0000256" key="13">
    <source>
        <dbReference type="HAMAP-Rule" id="MF_01810"/>
    </source>
</evidence>
<evidence type="ECO:0000256" key="14">
    <source>
        <dbReference type="SAM" id="MobiDB-lite"/>
    </source>
</evidence>
<evidence type="ECO:0000256" key="10">
    <source>
        <dbReference type="ARBA" id="ARBA00023186"/>
    </source>
</evidence>
<keyword evidence="18" id="KW-1185">Reference proteome</keyword>
<dbReference type="InterPro" id="IPR028055">
    <property type="entry name" value="YidC/Oxa/ALB_C"/>
</dbReference>
<evidence type="ECO:0000256" key="7">
    <source>
        <dbReference type="ARBA" id="ARBA00022927"/>
    </source>
</evidence>
<proteinExistence type="inferred from homology"/>
<organism evidence="17 18">
    <name type="scientific">Flavobacterium soyae</name>
    <dbReference type="NCBI Taxonomy" id="2903098"/>
    <lineage>
        <taxon>Bacteria</taxon>
        <taxon>Pseudomonadati</taxon>
        <taxon>Bacteroidota</taxon>
        <taxon>Flavobacteriia</taxon>
        <taxon>Flavobacteriales</taxon>
        <taxon>Flavobacteriaceae</taxon>
        <taxon>Flavobacterium</taxon>
    </lineage>
</organism>
<keyword evidence="10 13" id="KW-0143">Chaperone</keyword>
<feature type="region of interest" description="Disordered" evidence="14">
    <location>
        <begin position="603"/>
        <end position="637"/>
    </location>
</feature>
<dbReference type="RefSeq" id="WP_406843040.1">
    <property type="nucleotide sequence ID" value="NZ_CP150845.1"/>
</dbReference>
<evidence type="ECO:0000259" key="16">
    <source>
        <dbReference type="Pfam" id="PF14849"/>
    </source>
</evidence>
<keyword evidence="6 13" id="KW-0812">Transmembrane</keyword>
<dbReference type="InterPro" id="IPR019998">
    <property type="entry name" value="Membr_insert_YidC"/>
</dbReference>
<feature type="domain" description="Membrane insertase YidC N-terminal" evidence="16">
    <location>
        <begin position="100"/>
        <end position="370"/>
    </location>
</feature>
<dbReference type="NCBIfam" id="NF002356">
    <property type="entry name" value="PRK01318.2-3"/>
    <property type="match status" value="1"/>
</dbReference>
<feature type="transmembrane region" description="Helical" evidence="13">
    <location>
        <begin position="546"/>
        <end position="565"/>
    </location>
</feature>
<evidence type="ECO:0000256" key="2">
    <source>
        <dbReference type="ARBA" id="ARBA00010527"/>
    </source>
</evidence>
<comment type="function">
    <text evidence="13">Required for the insertion and/or proper folding and/or complex formation of integral membrane proteins into the membrane. Involved in integration of membrane proteins that insert both dependently and independently of the Sec translocase complex, as well as at least some lipoproteins. Aids folding of multispanning membrane proteins.</text>
</comment>
<dbReference type="Pfam" id="PF02096">
    <property type="entry name" value="60KD_IMP"/>
    <property type="match status" value="1"/>
</dbReference>
<keyword evidence="9 13" id="KW-0472">Membrane</keyword>
<dbReference type="PANTHER" id="PTHR12428">
    <property type="entry name" value="OXA1"/>
    <property type="match status" value="1"/>
</dbReference>
<dbReference type="NCBIfam" id="TIGR03593">
    <property type="entry name" value="yidC_nterm"/>
    <property type="match status" value="1"/>
</dbReference>
<comment type="subunit">
    <text evidence="13">Interacts with the Sec translocase complex via SecD. Specifically interacts with transmembrane segments of nascent integral membrane proteins during membrane integration.</text>
</comment>
<evidence type="ECO:0000256" key="3">
    <source>
        <dbReference type="ARBA" id="ARBA00015325"/>
    </source>
</evidence>
<evidence type="ECO:0000256" key="9">
    <source>
        <dbReference type="ARBA" id="ARBA00023136"/>
    </source>
</evidence>
<evidence type="ECO:0000256" key="8">
    <source>
        <dbReference type="ARBA" id="ARBA00022989"/>
    </source>
</evidence>
<dbReference type="Gene3D" id="2.70.98.90">
    <property type="match status" value="1"/>
</dbReference>
<dbReference type="NCBIfam" id="NF002359">
    <property type="entry name" value="PRK01318.2-6"/>
    <property type="match status" value="1"/>
</dbReference>
<dbReference type="NCBIfam" id="TIGR03592">
    <property type="entry name" value="yidC_oxa1_cterm"/>
    <property type="match status" value="1"/>
</dbReference>
<comment type="subcellular location">
    <subcellularLocation>
        <location evidence="1">Cell inner membrane</location>
        <topology evidence="1">Multi-pass membrane protein</topology>
    </subcellularLocation>
    <subcellularLocation>
        <location evidence="13">Cell membrane</location>
        <topology evidence="13">Multi-pass membrane protein</topology>
    </subcellularLocation>
</comment>
<feature type="domain" description="Membrane insertase YidC/Oxa/ALB C-terminal" evidence="15">
    <location>
        <begin position="386"/>
        <end position="588"/>
    </location>
</feature>
<dbReference type="HAMAP" id="MF_01810">
    <property type="entry name" value="YidC_type1"/>
    <property type="match status" value="1"/>
</dbReference>
<feature type="transmembrane region" description="Helical" evidence="13">
    <location>
        <begin position="354"/>
        <end position="377"/>
    </location>
</feature>
<dbReference type="InterPro" id="IPR001708">
    <property type="entry name" value="YidC/ALB3/OXA1/COX18"/>
</dbReference>
<keyword evidence="4 13" id="KW-0813">Transport</keyword>
<evidence type="ECO:0000259" key="15">
    <source>
        <dbReference type="Pfam" id="PF02096"/>
    </source>
</evidence>
<feature type="transmembrane region" description="Helical" evidence="13">
    <location>
        <begin position="507"/>
        <end position="525"/>
    </location>
</feature>
<dbReference type="CDD" id="cd20070">
    <property type="entry name" value="5TM_YidC_Alb3"/>
    <property type="match status" value="1"/>
</dbReference>
<feature type="transmembrane region" description="Helical" evidence="13">
    <location>
        <begin position="383"/>
        <end position="405"/>
    </location>
</feature>
<sequence length="637" mass="72509">MEEKKFDLNSIIGFVLIFGILIWIMYQNQPSEKEIAAEKAKKELVAKQEAQAKADKAKTVAAPITAAAPGDTVQLAQLQKTLGGFAYSATLPSAKESFTTIENEKIKLKIANKGGYIVEAVLKEFKKFEKNSGQLVELIKDNNSNLNIQLQTTDNRTLNSKDLFFEPTLTKNGADQILTMRLKAGANEFLEYKYVLKPNDYLVGFDIRSQGLNRVLNSSKPLDLQWDLKTYRNEKSISYENRYAEIYYEHEDGKINYAGLGKHEEETVEKVSFIAYKQHFFTSILVTDKPFATSKLESTNLVNDDKIDTVFTKQFKTNVPLAFTNGEIDYKMQWYFGPADYKVLKSYDKNFEKIIPLGWGIFGWINKLIFVPLFGFLSSTIGLSLGIAIIIFTIIIKLAMSPITYKSFLSQAKMKVLRPDITELGEKYKKDPMKKQQETMKLYNKAGVNPMAGCIPALIQLPFMYASFQFFPAAFELRQKGFLWADDLSSFDSVVKLPFHIPLYGDHISLFPILAAIAIFFYMKMTSGDQQMAAPQQEGMPDMAKMMKIMIYVSPLMMLIFFNSYGAGLSLYNFISNLITIGIMFVIKNYIVDSDKIHAQIQENKLKEPKKPSKFQQRLQDVMEQQEAAKKAQNKKK</sequence>